<organism evidence="8 9">
    <name type="scientific">Streptomyces ramulosus</name>
    <dbReference type="NCBI Taxonomy" id="47762"/>
    <lineage>
        <taxon>Bacteria</taxon>
        <taxon>Bacillati</taxon>
        <taxon>Actinomycetota</taxon>
        <taxon>Actinomycetes</taxon>
        <taxon>Kitasatosporales</taxon>
        <taxon>Streptomycetaceae</taxon>
        <taxon>Streptomyces</taxon>
    </lineage>
</organism>
<evidence type="ECO:0000313" key="8">
    <source>
        <dbReference type="EMBL" id="MFC5896378.1"/>
    </source>
</evidence>
<dbReference type="Pfam" id="PF13515">
    <property type="entry name" value="FUSC_2"/>
    <property type="match status" value="1"/>
</dbReference>
<feature type="transmembrane region" description="Helical" evidence="6">
    <location>
        <begin position="596"/>
        <end position="623"/>
    </location>
</feature>
<feature type="compositionally biased region" description="Pro residues" evidence="5">
    <location>
        <begin position="343"/>
        <end position="364"/>
    </location>
</feature>
<feature type="transmembrane region" description="Helical" evidence="6">
    <location>
        <begin position="65"/>
        <end position="85"/>
    </location>
</feature>
<protein>
    <submittedName>
        <fullName evidence="8">FUSC family protein</fullName>
    </submittedName>
</protein>
<feature type="compositionally biased region" description="Low complexity" evidence="5">
    <location>
        <begin position="306"/>
        <end position="332"/>
    </location>
</feature>
<evidence type="ECO:0000256" key="3">
    <source>
        <dbReference type="ARBA" id="ARBA00022989"/>
    </source>
</evidence>
<dbReference type="RefSeq" id="WP_345076621.1">
    <property type="nucleotide sequence ID" value="NZ_BAAAWG010000001.1"/>
</dbReference>
<gene>
    <name evidence="8" type="ORF">ACFP3M_26635</name>
</gene>
<feature type="compositionally biased region" description="Basic and acidic residues" evidence="5">
    <location>
        <begin position="278"/>
        <end position="295"/>
    </location>
</feature>
<reference evidence="9" key="1">
    <citation type="journal article" date="2019" name="Int. J. Syst. Evol. Microbiol.">
        <title>The Global Catalogue of Microorganisms (GCM) 10K type strain sequencing project: providing services to taxonomists for standard genome sequencing and annotation.</title>
        <authorList>
            <consortium name="The Broad Institute Genomics Platform"/>
            <consortium name="The Broad Institute Genome Sequencing Center for Infectious Disease"/>
            <person name="Wu L."/>
            <person name="Ma J."/>
        </authorList>
    </citation>
    <scope>NUCLEOTIDE SEQUENCE [LARGE SCALE GENOMIC DNA]</scope>
    <source>
        <strain evidence="9">CGMCC 1.15809</strain>
    </source>
</reference>
<keyword evidence="4 6" id="KW-0472">Membrane</keyword>
<evidence type="ECO:0000259" key="7">
    <source>
        <dbReference type="Pfam" id="PF13515"/>
    </source>
</evidence>
<dbReference type="Proteomes" id="UP001596241">
    <property type="component" value="Unassembled WGS sequence"/>
</dbReference>
<accession>A0ABW1FU19</accession>
<keyword evidence="9" id="KW-1185">Reference proteome</keyword>
<evidence type="ECO:0000256" key="6">
    <source>
        <dbReference type="SAM" id="Phobius"/>
    </source>
</evidence>
<feature type="transmembrane region" description="Helical" evidence="6">
    <location>
        <begin position="137"/>
        <end position="155"/>
    </location>
</feature>
<keyword evidence="3 6" id="KW-1133">Transmembrane helix</keyword>
<name>A0ABW1FU19_9ACTN</name>
<dbReference type="EMBL" id="JBHSPW010000014">
    <property type="protein sequence ID" value="MFC5896378.1"/>
    <property type="molecule type" value="Genomic_DNA"/>
</dbReference>
<comment type="subcellular location">
    <subcellularLocation>
        <location evidence="1">Membrane</location>
        <topology evidence="1">Multi-pass membrane protein</topology>
    </subcellularLocation>
</comment>
<comment type="caution">
    <text evidence="8">The sequence shown here is derived from an EMBL/GenBank/DDBJ whole genome shotgun (WGS) entry which is preliminary data.</text>
</comment>
<proteinExistence type="predicted"/>
<dbReference type="InterPro" id="IPR049453">
    <property type="entry name" value="Memb_transporter_dom"/>
</dbReference>
<feature type="transmembrane region" description="Helical" evidence="6">
    <location>
        <begin position="167"/>
        <end position="186"/>
    </location>
</feature>
<feature type="region of interest" description="Disordered" evidence="5">
    <location>
        <begin position="274"/>
        <end position="364"/>
    </location>
</feature>
<feature type="domain" description="Integral membrane bound transporter" evidence="7">
    <location>
        <begin position="553"/>
        <end position="679"/>
    </location>
</feature>
<feature type="transmembrane region" description="Helical" evidence="6">
    <location>
        <begin position="92"/>
        <end position="125"/>
    </location>
</feature>
<evidence type="ECO:0000256" key="4">
    <source>
        <dbReference type="ARBA" id="ARBA00023136"/>
    </source>
</evidence>
<evidence type="ECO:0000313" key="9">
    <source>
        <dbReference type="Proteomes" id="UP001596241"/>
    </source>
</evidence>
<feature type="transmembrane region" description="Helical" evidence="6">
    <location>
        <begin position="42"/>
        <end position="59"/>
    </location>
</feature>
<sequence>MGKHVKAAGKRGGGALLGGVRPLPVRSSVRLRRPVDIWHKPALSAVVALAIPDFTLFALGRMDLVLYTSAGAMCALYGHGLPYAARARALPWVVIGMVASLAVALTAASLVSSAVVLVALASVLAAVHKVVCDATRIGPPGNLIFTFIAASAFFVPQRISQVPLHLVLALAAGAVAWLVGMAPALVRPRGPERIATARALEAAATLLRAEAAARDAAPGEAEGAVVRARQATATAVNAAWHTVFLVPARTPAKAEARAGLERLLIRAEAVLGGAADGHNGRDEADGHIGRDESWPRHTGGSRLMETASALPSGTAPSAPSAPATSPYPFPSTHTDADAAPSGSTPPSPSPEPSPRPAIPTPFPIAIPAPSASAVMLAEAEMFGGWAREVRGGGPLPVVVLTSSQRAELVGVEVDRRQVEERAEDRGEGYRGDQRIVSGTGRGIGVDRCVDLNRTRVDVNRARAGEPGTGRLPEGLGEAAAEEAAVGSACRVGGTTHNMAADPRDAAVACASSRYGTRCPAPGRVRGWRVVGSAFRAGSPLLPVGLRTAVGCALAGWASMLLGVGHPYWAVVTAASVFQANTTLSWQRALQRSVGNLLGLVVFTALLPLIHTGHLAMIALALFFQFGAEAWITRNYWLGSVCVTPMALLLTEFGNPLPARVLVADRWIDTVVGAALGLVCCVLVTNRRAGDRIGAALERTAAAQVAAGRLLAADAVPGAVHARETGWARDRLAGALAELREAVDVASGEWWQRALPEERVARAEQHGHRTLALLARRLAGAAPAVRPVPEPVAAAGTIDGVRR</sequence>
<keyword evidence="2 6" id="KW-0812">Transmembrane</keyword>
<evidence type="ECO:0000256" key="2">
    <source>
        <dbReference type="ARBA" id="ARBA00022692"/>
    </source>
</evidence>
<evidence type="ECO:0000256" key="1">
    <source>
        <dbReference type="ARBA" id="ARBA00004141"/>
    </source>
</evidence>
<evidence type="ECO:0000256" key="5">
    <source>
        <dbReference type="SAM" id="MobiDB-lite"/>
    </source>
</evidence>